<keyword evidence="4" id="KW-0285">Flavoprotein</keyword>
<evidence type="ECO:0000256" key="6">
    <source>
        <dbReference type="ARBA" id="ARBA00022827"/>
    </source>
</evidence>
<evidence type="ECO:0000256" key="7">
    <source>
        <dbReference type="ARBA" id="ARBA00022982"/>
    </source>
</evidence>
<evidence type="ECO:0000256" key="3">
    <source>
        <dbReference type="ARBA" id="ARBA00022448"/>
    </source>
</evidence>
<keyword evidence="6" id="KW-0274">FAD</keyword>
<evidence type="ECO:0000256" key="8">
    <source>
        <dbReference type="ARBA" id="ARBA00022989"/>
    </source>
</evidence>
<evidence type="ECO:0000256" key="10">
    <source>
        <dbReference type="ARBA" id="ARBA00023065"/>
    </source>
</evidence>
<keyword evidence="8 13" id="KW-1133">Transmembrane helix</keyword>
<dbReference type="InterPro" id="IPR051410">
    <property type="entry name" value="Ferric/Cupric_Reductase"/>
</dbReference>
<dbReference type="Pfam" id="PF08022">
    <property type="entry name" value="FAD_binding_8"/>
    <property type="match status" value="1"/>
</dbReference>
<keyword evidence="11 13" id="KW-0472">Membrane</keyword>
<keyword evidence="16" id="KW-1185">Reference proteome</keyword>
<evidence type="ECO:0000256" key="9">
    <source>
        <dbReference type="ARBA" id="ARBA00023002"/>
    </source>
</evidence>
<evidence type="ECO:0000256" key="11">
    <source>
        <dbReference type="ARBA" id="ARBA00023136"/>
    </source>
</evidence>
<proteinExistence type="inferred from homology"/>
<dbReference type="Pfam" id="PF01794">
    <property type="entry name" value="Ferric_reduct"/>
    <property type="match status" value="1"/>
</dbReference>
<sequence length="704" mass="81103">MFSVVYAKGLSSPIGASCLYTLNNLTVFPFCPGTDLSYACRCSNQDFLGSVLICVDDHSSEVHEVTKAYKFIQDLCQVQARIDLSFKALTYVFENATNNYIEENDYITGKISSPIRISTTTYDIAHRSVVTIIRHRMLSTQYGAILLGYWGVCLLLSCIYNIMLWCSPRILAWMNFTWIRWIRRHIITPHTKQVDFEKVTEQTTMQKIPLSVRLFQIGPTRIQTIVLCGYFGLMIILAAVDYRFTMPNPILNLLCLQRKVFIAIRCGVMAITQLPLIFLFSSRNNPFIKFTGMPYRTFNTFHKWISRLVFVLLVLHSFLYLDFIIRNGDYFDRWELIKFKFANAALISLFGLVCGSVYTLRVNWYEVFKGLHQILAAIFLAGIYYHCYTLGWMEYVYCCLGLLGYDYFMRVSKILLSGGVVYGDCVVVTEKGDKEATDKTVEEEPRDHPHSIKITIKHSGWWRPFSGCFIYIYFLKRNMFWESHPFTVIETSSTSNYNRLVVIIRVKNGVTKRLSNWIMEQQDRRAKIPMLVEGPYGSTIAFNGYDNALFIAGGIGFTIVYTHTMDLSRMIMARESSDTVVPTSNTHPIHLVWIIPSPSFIVTNIQEIESVLKMKNVNLKIYITRGDAGNSGLDEFSLSDDVLTYSRPAVRSLIEEYMERDSRGPTAIVSCGPDRLNYEARICTSNLLKRNIQRIDYFEEKLLW</sequence>
<evidence type="ECO:0000256" key="2">
    <source>
        <dbReference type="ARBA" id="ARBA00006278"/>
    </source>
</evidence>
<evidence type="ECO:0000256" key="12">
    <source>
        <dbReference type="ARBA" id="ARBA00023180"/>
    </source>
</evidence>
<dbReference type="CDD" id="cd06186">
    <property type="entry name" value="NOX_Duox_like_FAD_NADP"/>
    <property type="match status" value="1"/>
</dbReference>
<dbReference type="SUPFAM" id="SSF52343">
    <property type="entry name" value="Ferredoxin reductase-like, C-terminal NADP-linked domain"/>
    <property type="match status" value="1"/>
</dbReference>
<keyword evidence="7" id="KW-0249">Electron transport</keyword>
<dbReference type="PROSITE" id="PS51384">
    <property type="entry name" value="FAD_FR"/>
    <property type="match status" value="1"/>
</dbReference>
<keyword evidence="3" id="KW-0813">Transport</keyword>
<keyword evidence="10" id="KW-0406">Ion transport</keyword>
<feature type="domain" description="FAD-binding FR-type" evidence="14">
    <location>
        <begin position="431"/>
        <end position="542"/>
    </location>
</feature>
<dbReference type="EMBL" id="OZ004254">
    <property type="protein sequence ID" value="CAK7898058.1"/>
    <property type="molecule type" value="Genomic_DNA"/>
</dbReference>
<feature type="transmembrane region" description="Helical" evidence="13">
    <location>
        <begin position="367"/>
        <end position="386"/>
    </location>
</feature>
<feature type="transmembrane region" description="Helical" evidence="13">
    <location>
        <begin position="341"/>
        <end position="360"/>
    </location>
</feature>
<dbReference type="InterPro" id="IPR013121">
    <property type="entry name" value="Fe_red_NAD-bd_6"/>
</dbReference>
<evidence type="ECO:0000259" key="14">
    <source>
        <dbReference type="PROSITE" id="PS51384"/>
    </source>
</evidence>
<feature type="transmembrane region" description="Helical" evidence="13">
    <location>
        <begin position="142"/>
        <end position="166"/>
    </location>
</feature>
<keyword evidence="12" id="KW-0325">Glycoprotein</keyword>
<keyword evidence="5 13" id="KW-0812">Transmembrane</keyword>
<evidence type="ECO:0000256" key="4">
    <source>
        <dbReference type="ARBA" id="ARBA00022630"/>
    </source>
</evidence>
<dbReference type="PANTHER" id="PTHR32361">
    <property type="entry name" value="FERRIC/CUPRIC REDUCTASE TRANSMEMBRANE COMPONENT"/>
    <property type="match status" value="1"/>
</dbReference>
<dbReference type="SFLD" id="SFLDG01168">
    <property type="entry name" value="Ferric_reductase_subgroup_(FRE"/>
    <property type="match status" value="1"/>
</dbReference>
<dbReference type="InterPro" id="IPR013112">
    <property type="entry name" value="FAD-bd_8"/>
</dbReference>
<organism evidence="15 16">
    <name type="scientific">[Candida] anglica</name>
    <dbReference type="NCBI Taxonomy" id="148631"/>
    <lineage>
        <taxon>Eukaryota</taxon>
        <taxon>Fungi</taxon>
        <taxon>Dikarya</taxon>
        <taxon>Ascomycota</taxon>
        <taxon>Saccharomycotina</taxon>
        <taxon>Pichiomycetes</taxon>
        <taxon>Debaryomycetaceae</taxon>
        <taxon>Kurtzmaniella</taxon>
    </lineage>
</organism>
<dbReference type="InterPro" id="IPR013130">
    <property type="entry name" value="Fe3_Rdtase_TM_dom"/>
</dbReference>
<dbReference type="PANTHER" id="PTHR32361:SF9">
    <property type="entry name" value="FERRIC REDUCTASE TRANSMEMBRANE COMPONENT 3-RELATED"/>
    <property type="match status" value="1"/>
</dbReference>
<feature type="transmembrane region" description="Helical" evidence="13">
    <location>
        <begin position="301"/>
        <end position="321"/>
    </location>
</feature>
<keyword evidence="9" id="KW-0560">Oxidoreductase</keyword>
<evidence type="ECO:0000256" key="13">
    <source>
        <dbReference type="SAM" id="Phobius"/>
    </source>
</evidence>
<accession>A0ABP0ECK5</accession>
<name>A0ABP0ECK5_9ASCO</name>
<dbReference type="InterPro" id="IPR039261">
    <property type="entry name" value="FNR_nucleotide-bd"/>
</dbReference>
<comment type="subcellular location">
    <subcellularLocation>
        <location evidence="1">Membrane</location>
        <topology evidence="1">Multi-pass membrane protein</topology>
    </subcellularLocation>
</comment>
<comment type="similarity">
    <text evidence="2">Belongs to the ferric reductase (FRE) family.</text>
</comment>
<evidence type="ECO:0000256" key="1">
    <source>
        <dbReference type="ARBA" id="ARBA00004141"/>
    </source>
</evidence>
<protein>
    <submittedName>
        <fullName evidence="15">Ferric/cupric reductase transmembrane component 1</fullName>
    </submittedName>
</protein>
<dbReference type="Gene3D" id="3.40.50.80">
    <property type="entry name" value="Nucleotide-binding domain of ferredoxin-NADP reductase (FNR) module"/>
    <property type="match status" value="1"/>
</dbReference>
<feature type="transmembrane region" description="Helical" evidence="13">
    <location>
        <begin position="260"/>
        <end position="280"/>
    </location>
</feature>
<dbReference type="Proteomes" id="UP001497600">
    <property type="component" value="Chromosome B"/>
</dbReference>
<reference evidence="15 16" key="1">
    <citation type="submission" date="2024-01" db="EMBL/GenBank/DDBJ databases">
        <authorList>
            <consortium name="Genoscope - CEA"/>
            <person name="William W."/>
        </authorList>
    </citation>
    <scope>NUCLEOTIDE SEQUENCE [LARGE SCALE GENOMIC DNA]</scope>
    <source>
        <strain evidence="15 16">29B2s-10</strain>
    </source>
</reference>
<evidence type="ECO:0000313" key="16">
    <source>
        <dbReference type="Proteomes" id="UP001497600"/>
    </source>
</evidence>
<evidence type="ECO:0000256" key="5">
    <source>
        <dbReference type="ARBA" id="ARBA00022692"/>
    </source>
</evidence>
<evidence type="ECO:0000313" key="15">
    <source>
        <dbReference type="EMBL" id="CAK7898058.1"/>
    </source>
</evidence>
<gene>
    <name evidence="15" type="primary">CFL1</name>
    <name evidence="15" type="ORF">CAAN4_B12728</name>
</gene>
<feature type="transmembrane region" description="Helical" evidence="13">
    <location>
        <begin position="222"/>
        <end position="240"/>
    </location>
</feature>
<dbReference type="InterPro" id="IPR017927">
    <property type="entry name" value="FAD-bd_FR_type"/>
</dbReference>
<dbReference type="Pfam" id="PF08030">
    <property type="entry name" value="NAD_binding_6"/>
    <property type="match status" value="1"/>
</dbReference>
<dbReference type="SFLD" id="SFLDS00052">
    <property type="entry name" value="Ferric_Reductase_Domain"/>
    <property type="match status" value="1"/>
</dbReference>
<dbReference type="SUPFAM" id="SSF58069">
    <property type="entry name" value="Virus ectodomain"/>
    <property type="match status" value="1"/>
</dbReference>